<keyword evidence="1" id="KW-0175">Coiled coil</keyword>
<organism evidence="2 3">
    <name type="scientific">Symbiodinium pilosum</name>
    <name type="common">Dinoflagellate</name>
    <dbReference type="NCBI Taxonomy" id="2952"/>
    <lineage>
        <taxon>Eukaryota</taxon>
        <taxon>Sar</taxon>
        <taxon>Alveolata</taxon>
        <taxon>Dinophyceae</taxon>
        <taxon>Suessiales</taxon>
        <taxon>Symbiodiniaceae</taxon>
        <taxon>Symbiodinium</taxon>
    </lineage>
</organism>
<dbReference type="OrthoDB" id="430284at2759"/>
<dbReference type="EMBL" id="CAJNIZ010046357">
    <property type="protein sequence ID" value="CAE7746286.1"/>
    <property type="molecule type" value="Genomic_DNA"/>
</dbReference>
<dbReference type="Proteomes" id="UP000649617">
    <property type="component" value="Unassembled WGS sequence"/>
</dbReference>
<name>A0A812XIH0_SYMPI</name>
<evidence type="ECO:0000313" key="3">
    <source>
        <dbReference type="Proteomes" id="UP000649617"/>
    </source>
</evidence>
<sequence>MLACDACRIVINRLSKDVKYLTETRKIWPDAVLDQRLSISCEDPSHPSGSGAEACGLFMEDFAQLIRTEVKLRWDETSEEFEEDIVASEFCTEKAKICDADSKGISHMIDEASRKEKLLKEEREEKERLATKT</sequence>
<comment type="caution">
    <text evidence="2">The sequence shown here is derived from an EMBL/GenBank/DDBJ whole genome shotgun (WGS) entry which is preliminary data.</text>
</comment>
<reference evidence="2" key="1">
    <citation type="submission" date="2021-02" db="EMBL/GenBank/DDBJ databases">
        <authorList>
            <person name="Dougan E. K."/>
            <person name="Rhodes N."/>
            <person name="Thang M."/>
            <person name="Chan C."/>
        </authorList>
    </citation>
    <scope>NUCLEOTIDE SEQUENCE</scope>
</reference>
<gene>
    <name evidence="2" type="ORF">SPIL2461_LOCUS21548</name>
</gene>
<proteinExistence type="predicted"/>
<evidence type="ECO:0000313" key="2">
    <source>
        <dbReference type="EMBL" id="CAE7746286.1"/>
    </source>
</evidence>
<evidence type="ECO:0008006" key="4">
    <source>
        <dbReference type="Google" id="ProtNLM"/>
    </source>
</evidence>
<protein>
    <recommendedName>
        <fullName evidence="4">Saposin B-type domain-containing protein</fullName>
    </recommendedName>
</protein>
<accession>A0A812XIH0</accession>
<evidence type="ECO:0000256" key="1">
    <source>
        <dbReference type="SAM" id="Coils"/>
    </source>
</evidence>
<dbReference type="AlphaFoldDB" id="A0A812XIH0"/>
<keyword evidence="3" id="KW-1185">Reference proteome</keyword>
<feature type="coiled-coil region" evidence="1">
    <location>
        <begin position="105"/>
        <end position="132"/>
    </location>
</feature>